<evidence type="ECO:0000256" key="6">
    <source>
        <dbReference type="ARBA" id="ARBA00022840"/>
    </source>
</evidence>
<dbReference type="GO" id="GO:0005524">
    <property type="term" value="F:ATP binding"/>
    <property type="evidence" value="ECO:0007669"/>
    <property type="project" value="UniProtKB-UniRule"/>
</dbReference>
<dbReference type="SUPFAM" id="SSF56112">
    <property type="entry name" value="Protein kinase-like (PK-like)"/>
    <property type="match status" value="1"/>
</dbReference>
<dbReference type="InterPro" id="IPR000719">
    <property type="entry name" value="Prot_kinase_dom"/>
</dbReference>
<keyword evidence="4 9" id="KW-0547">Nucleotide-binding</keyword>
<evidence type="ECO:0000256" key="10">
    <source>
        <dbReference type="SAM" id="MobiDB-lite"/>
    </source>
</evidence>
<name>A0A3L6SM72_PANMI</name>
<dbReference type="Gene3D" id="3.30.200.20">
    <property type="entry name" value="Phosphorylase Kinase, domain 1"/>
    <property type="match status" value="1"/>
</dbReference>
<evidence type="ECO:0000313" key="12">
    <source>
        <dbReference type="EMBL" id="RLN22633.1"/>
    </source>
</evidence>
<sequence length="263" mass="29882">MDNYSTSSPPQEQEDIANEMPTDLSWKEVERMTDGFSEEWKIGSGGFGVVYKGVHQNGQEIAVKKLHHMPGVDEKQFRNEIGILHRLRHPNIVRLIGQIYEEQERYVEYNGEIVCAKLVDRVICLEYLNNGSLQNYISEESSGLPWHERYKIIKGICEGLNYLHANKIFHLYLKPANILLDKNMQPKIADFGLSKLFSGSHKSHTTTVHLNGTYGFMPSEYIEKGIISDKSDVFSLGAIIILIMSGPKGRNSDLPPQDFIEVV</sequence>
<dbReference type="FunFam" id="1.10.510.10:FF:001023">
    <property type="entry name" value="Os07g0541700 protein"/>
    <property type="match status" value="1"/>
</dbReference>
<proteinExistence type="predicted"/>
<evidence type="ECO:0000256" key="9">
    <source>
        <dbReference type="PROSITE-ProRule" id="PRU10141"/>
    </source>
</evidence>
<feature type="compositionally biased region" description="Polar residues" evidence="10">
    <location>
        <begin position="1"/>
        <end position="11"/>
    </location>
</feature>
<evidence type="ECO:0000256" key="3">
    <source>
        <dbReference type="ARBA" id="ARBA00022679"/>
    </source>
</evidence>
<dbReference type="Gene3D" id="1.10.510.10">
    <property type="entry name" value="Transferase(Phosphotransferase) domain 1"/>
    <property type="match status" value="1"/>
</dbReference>
<evidence type="ECO:0000256" key="5">
    <source>
        <dbReference type="ARBA" id="ARBA00022777"/>
    </source>
</evidence>
<evidence type="ECO:0000259" key="11">
    <source>
        <dbReference type="PROSITE" id="PS50011"/>
    </source>
</evidence>
<gene>
    <name evidence="12" type="ORF">C2845_PM07G05640</name>
</gene>
<feature type="region of interest" description="Disordered" evidence="10">
    <location>
        <begin position="1"/>
        <end position="21"/>
    </location>
</feature>
<dbReference type="STRING" id="4540.A0A3L6SM72"/>
<protein>
    <recommendedName>
        <fullName evidence="1">non-specific serine/threonine protein kinase</fullName>
        <ecNumber evidence="1">2.7.11.1</ecNumber>
    </recommendedName>
</protein>
<dbReference type="InterPro" id="IPR017441">
    <property type="entry name" value="Protein_kinase_ATP_BS"/>
</dbReference>
<dbReference type="Pfam" id="PF00069">
    <property type="entry name" value="Pkinase"/>
    <property type="match status" value="1"/>
</dbReference>
<keyword evidence="6 9" id="KW-0067">ATP-binding</keyword>
<dbReference type="EC" id="2.7.11.1" evidence="1"/>
<comment type="catalytic activity">
    <reaction evidence="7">
        <text>L-threonyl-[protein] + ATP = O-phospho-L-threonyl-[protein] + ADP + H(+)</text>
        <dbReference type="Rhea" id="RHEA:46608"/>
        <dbReference type="Rhea" id="RHEA-COMP:11060"/>
        <dbReference type="Rhea" id="RHEA-COMP:11605"/>
        <dbReference type="ChEBI" id="CHEBI:15378"/>
        <dbReference type="ChEBI" id="CHEBI:30013"/>
        <dbReference type="ChEBI" id="CHEBI:30616"/>
        <dbReference type="ChEBI" id="CHEBI:61977"/>
        <dbReference type="ChEBI" id="CHEBI:456216"/>
        <dbReference type="EC" id="2.7.11.1"/>
    </reaction>
</comment>
<dbReference type="OrthoDB" id="682106at2759"/>
<dbReference type="Proteomes" id="UP000275267">
    <property type="component" value="Unassembled WGS sequence"/>
</dbReference>
<evidence type="ECO:0000256" key="2">
    <source>
        <dbReference type="ARBA" id="ARBA00022527"/>
    </source>
</evidence>
<comment type="catalytic activity">
    <reaction evidence="8">
        <text>L-seryl-[protein] + ATP = O-phospho-L-seryl-[protein] + ADP + H(+)</text>
        <dbReference type="Rhea" id="RHEA:17989"/>
        <dbReference type="Rhea" id="RHEA-COMP:9863"/>
        <dbReference type="Rhea" id="RHEA-COMP:11604"/>
        <dbReference type="ChEBI" id="CHEBI:15378"/>
        <dbReference type="ChEBI" id="CHEBI:29999"/>
        <dbReference type="ChEBI" id="CHEBI:30616"/>
        <dbReference type="ChEBI" id="CHEBI:83421"/>
        <dbReference type="ChEBI" id="CHEBI:456216"/>
        <dbReference type="EC" id="2.7.11.1"/>
    </reaction>
</comment>
<dbReference type="EMBL" id="PQIB02000004">
    <property type="protein sequence ID" value="RLN22633.1"/>
    <property type="molecule type" value="Genomic_DNA"/>
</dbReference>
<dbReference type="PIRSF" id="PIRSF000654">
    <property type="entry name" value="Integrin-linked_kinase"/>
    <property type="match status" value="1"/>
</dbReference>
<keyword evidence="5" id="KW-0418">Kinase</keyword>
<comment type="caution">
    <text evidence="12">The sequence shown here is derived from an EMBL/GenBank/DDBJ whole genome shotgun (WGS) entry which is preliminary data.</text>
</comment>
<evidence type="ECO:0000313" key="13">
    <source>
        <dbReference type="Proteomes" id="UP000275267"/>
    </source>
</evidence>
<dbReference type="AlphaFoldDB" id="A0A3L6SM72"/>
<evidence type="ECO:0000256" key="1">
    <source>
        <dbReference type="ARBA" id="ARBA00012513"/>
    </source>
</evidence>
<keyword evidence="13" id="KW-1185">Reference proteome</keyword>
<evidence type="ECO:0000256" key="8">
    <source>
        <dbReference type="ARBA" id="ARBA00048679"/>
    </source>
</evidence>
<reference evidence="13" key="1">
    <citation type="journal article" date="2019" name="Nat. Commun.">
        <title>The genome of broomcorn millet.</title>
        <authorList>
            <person name="Zou C."/>
            <person name="Miki D."/>
            <person name="Li D."/>
            <person name="Tang Q."/>
            <person name="Xiao L."/>
            <person name="Rajput S."/>
            <person name="Deng P."/>
            <person name="Jia W."/>
            <person name="Huang R."/>
            <person name="Zhang M."/>
            <person name="Sun Y."/>
            <person name="Hu J."/>
            <person name="Fu X."/>
            <person name="Schnable P.S."/>
            <person name="Li F."/>
            <person name="Zhang H."/>
            <person name="Feng B."/>
            <person name="Zhu X."/>
            <person name="Liu R."/>
            <person name="Schnable J.C."/>
            <person name="Zhu J.-K."/>
            <person name="Zhang H."/>
        </authorList>
    </citation>
    <scope>NUCLEOTIDE SEQUENCE [LARGE SCALE GENOMIC DNA]</scope>
</reference>
<dbReference type="PROSITE" id="PS00107">
    <property type="entry name" value="PROTEIN_KINASE_ATP"/>
    <property type="match status" value="1"/>
</dbReference>
<dbReference type="PROSITE" id="PS50011">
    <property type="entry name" value="PROTEIN_KINASE_DOM"/>
    <property type="match status" value="1"/>
</dbReference>
<dbReference type="PANTHER" id="PTHR45707">
    <property type="entry name" value="C2 CALCIUM/LIPID-BINDING PLANT PHOSPHORIBOSYLTRANSFERASE FAMILY PROTEIN"/>
    <property type="match status" value="1"/>
</dbReference>
<dbReference type="GO" id="GO:0004674">
    <property type="term" value="F:protein serine/threonine kinase activity"/>
    <property type="evidence" value="ECO:0007669"/>
    <property type="project" value="UniProtKB-KW"/>
</dbReference>
<evidence type="ECO:0000256" key="4">
    <source>
        <dbReference type="ARBA" id="ARBA00022741"/>
    </source>
</evidence>
<dbReference type="InterPro" id="IPR011009">
    <property type="entry name" value="Kinase-like_dom_sf"/>
</dbReference>
<feature type="domain" description="Protein kinase" evidence="11">
    <location>
        <begin position="36"/>
        <end position="263"/>
    </location>
</feature>
<evidence type="ECO:0000256" key="7">
    <source>
        <dbReference type="ARBA" id="ARBA00047899"/>
    </source>
</evidence>
<accession>A0A3L6SM72</accession>
<dbReference type="PANTHER" id="PTHR45707:SF56">
    <property type="entry name" value="OS11G0608700 PROTEIN"/>
    <property type="match status" value="1"/>
</dbReference>
<dbReference type="FunFam" id="3.30.200.20:FF:000465">
    <property type="entry name" value="Cysteine-rich receptor-like protein kinase 6"/>
    <property type="match status" value="1"/>
</dbReference>
<keyword evidence="3" id="KW-0808">Transferase</keyword>
<keyword evidence="2" id="KW-0723">Serine/threonine-protein kinase</keyword>
<organism evidence="12 13">
    <name type="scientific">Panicum miliaceum</name>
    <name type="common">Proso millet</name>
    <name type="synonym">Broomcorn millet</name>
    <dbReference type="NCBI Taxonomy" id="4540"/>
    <lineage>
        <taxon>Eukaryota</taxon>
        <taxon>Viridiplantae</taxon>
        <taxon>Streptophyta</taxon>
        <taxon>Embryophyta</taxon>
        <taxon>Tracheophyta</taxon>
        <taxon>Spermatophyta</taxon>
        <taxon>Magnoliopsida</taxon>
        <taxon>Liliopsida</taxon>
        <taxon>Poales</taxon>
        <taxon>Poaceae</taxon>
        <taxon>PACMAD clade</taxon>
        <taxon>Panicoideae</taxon>
        <taxon>Panicodae</taxon>
        <taxon>Paniceae</taxon>
        <taxon>Panicinae</taxon>
        <taxon>Panicum</taxon>
        <taxon>Panicum sect. Panicum</taxon>
    </lineage>
</organism>
<feature type="binding site" evidence="9">
    <location>
        <position position="65"/>
    </location>
    <ligand>
        <name>ATP</name>
        <dbReference type="ChEBI" id="CHEBI:30616"/>
    </ligand>
</feature>